<dbReference type="AlphaFoldDB" id="A0AAD4C999"/>
<proteinExistence type="predicted"/>
<name>A0AAD4C999_BOLED</name>
<dbReference type="EMBL" id="WHUW01000001">
    <property type="protein sequence ID" value="KAF8451979.1"/>
    <property type="molecule type" value="Genomic_DNA"/>
</dbReference>
<accession>A0AAD4C999</accession>
<reference evidence="2" key="2">
    <citation type="journal article" date="2020" name="Nat. Commun.">
        <title>Large-scale genome sequencing of mycorrhizal fungi provides insights into the early evolution of symbiotic traits.</title>
        <authorList>
            <person name="Miyauchi S."/>
            <person name="Kiss E."/>
            <person name="Kuo A."/>
            <person name="Drula E."/>
            <person name="Kohler A."/>
            <person name="Sanchez-Garcia M."/>
            <person name="Morin E."/>
            <person name="Andreopoulos B."/>
            <person name="Barry K.W."/>
            <person name="Bonito G."/>
            <person name="Buee M."/>
            <person name="Carver A."/>
            <person name="Chen C."/>
            <person name="Cichocki N."/>
            <person name="Clum A."/>
            <person name="Culley D."/>
            <person name="Crous P.W."/>
            <person name="Fauchery L."/>
            <person name="Girlanda M."/>
            <person name="Hayes R.D."/>
            <person name="Keri Z."/>
            <person name="LaButti K."/>
            <person name="Lipzen A."/>
            <person name="Lombard V."/>
            <person name="Magnuson J."/>
            <person name="Maillard F."/>
            <person name="Murat C."/>
            <person name="Nolan M."/>
            <person name="Ohm R.A."/>
            <person name="Pangilinan J."/>
            <person name="Pereira M.F."/>
            <person name="Perotto S."/>
            <person name="Peter M."/>
            <person name="Pfister S."/>
            <person name="Riley R."/>
            <person name="Sitrit Y."/>
            <person name="Stielow J.B."/>
            <person name="Szollosi G."/>
            <person name="Zifcakova L."/>
            <person name="Stursova M."/>
            <person name="Spatafora J.W."/>
            <person name="Tedersoo L."/>
            <person name="Vaario L.M."/>
            <person name="Yamada A."/>
            <person name="Yan M."/>
            <person name="Wang P."/>
            <person name="Xu J."/>
            <person name="Bruns T."/>
            <person name="Baldrian P."/>
            <person name="Vilgalys R."/>
            <person name="Dunand C."/>
            <person name="Henrissat B."/>
            <person name="Grigoriev I.V."/>
            <person name="Hibbett D."/>
            <person name="Nagy L.G."/>
            <person name="Martin F.M."/>
        </authorList>
    </citation>
    <scope>NUCLEOTIDE SEQUENCE</scope>
    <source>
        <strain evidence="2">BED1</strain>
    </source>
</reference>
<organism evidence="2 4">
    <name type="scientific">Boletus edulis BED1</name>
    <dbReference type="NCBI Taxonomy" id="1328754"/>
    <lineage>
        <taxon>Eukaryota</taxon>
        <taxon>Fungi</taxon>
        <taxon>Dikarya</taxon>
        <taxon>Basidiomycota</taxon>
        <taxon>Agaricomycotina</taxon>
        <taxon>Agaricomycetes</taxon>
        <taxon>Agaricomycetidae</taxon>
        <taxon>Boletales</taxon>
        <taxon>Boletineae</taxon>
        <taxon>Boletaceae</taxon>
        <taxon>Boletoideae</taxon>
        <taxon>Boletus</taxon>
    </lineage>
</organism>
<evidence type="ECO:0000313" key="4">
    <source>
        <dbReference type="Proteomes" id="UP001194468"/>
    </source>
</evidence>
<keyword evidence="4" id="KW-1185">Reference proteome</keyword>
<sequence>MTVWSPIGELWYRRLVANQCMMDAGSSTIELLSQAYRDATIGDLSETPNVNLCCRVLH</sequence>
<evidence type="ECO:0000313" key="3">
    <source>
        <dbReference type="EMBL" id="KAF8452047.1"/>
    </source>
</evidence>
<evidence type="ECO:0000313" key="1">
    <source>
        <dbReference type="EMBL" id="KAF8425397.1"/>
    </source>
</evidence>
<comment type="caution">
    <text evidence="2">The sequence shown here is derived from an EMBL/GenBank/DDBJ whole genome shotgun (WGS) entry which is preliminary data.</text>
</comment>
<reference evidence="2" key="1">
    <citation type="submission" date="2019-10" db="EMBL/GenBank/DDBJ databases">
        <authorList>
            <consortium name="DOE Joint Genome Institute"/>
            <person name="Kuo A."/>
            <person name="Miyauchi S."/>
            <person name="Kiss E."/>
            <person name="Drula E."/>
            <person name="Kohler A."/>
            <person name="Sanchez-Garcia M."/>
            <person name="Andreopoulos B."/>
            <person name="Barry K.W."/>
            <person name="Bonito G."/>
            <person name="Buee M."/>
            <person name="Carver A."/>
            <person name="Chen C."/>
            <person name="Cichocki N."/>
            <person name="Clum A."/>
            <person name="Culley D."/>
            <person name="Crous P.W."/>
            <person name="Fauchery L."/>
            <person name="Girlanda M."/>
            <person name="Hayes R."/>
            <person name="Keri Z."/>
            <person name="LaButti K."/>
            <person name="Lipzen A."/>
            <person name="Lombard V."/>
            <person name="Magnuson J."/>
            <person name="Maillard F."/>
            <person name="Morin E."/>
            <person name="Murat C."/>
            <person name="Nolan M."/>
            <person name="Ohm R."/>
            <person name="Pangilinan J."/>
            <person name="Pereira M."/>
            <person name="Perotto S."/>
            <person name="Peter M."/>
            <person name="Riley R."/>
            <person name="Sitrit Y."/>
            <person name="Stielow B."/>
            <person name="Szollosi G."/>
            <person name="Zifcakova L."/>
            <person name="Stursova M."/>
            <person name="Spatafora J.W."/>
            <person name="Tedersoo L."/>
            <person name="Vaario L.-M."/>
            <person name="Yamada A."/>
            <person name="Yan M."/>
            <person name="Wang P."/>
            <person name="Xu J."/>
            <person name="Bruns T."/>
            <person name="Baldrian P."/>
            <person name="Vilgalys R."/>
            <person name="Henrissat B."/>
            <person name="Grigoriev I.V."/>
            <person name="Hibbett D."/>
            <person name="Nagy L.G."/>
            <person name="Martin F.M."/>
        </authorList>
    </citation>
    <scope>NUCLEOTIDE SEQUENCE</scope>
    <source>
        <strain evidence="2">BED1</strain>
    </source>
</reference>
<evidence type="ECO:0000313" key="2">
    <source>
        <dbReference type="EMBL" id="KAF8451979.1"/>
    </source>
</evidence>
<dbReference type="Proteomes" id="UP001194468">
    <property type="component" value="Unassembled WGS sequence"/>
</dbReference>
<protein>
    <submittedName>
        <fullName evidence="2">Uncharacterized protein</fullName>
    </submittedName>
</protein>
<gene>
    <name evidence="2" type="ORF">L210DRAFT_3515305</name>
    <name evidence="3" type="ORF">L210DRAFT_3516374</name>
    <name evidence="1" type="ORF">L210DRAFT_3566944</name>
</gene>
<dbReference type="EMBL" id="WHUW01000001">
    <property type="protein sequence ID" value="KAF8452047.1"/>
    <property type="molecule type" value="Genomic_DNA"/>
</dbReference>
<dbReference type="EMBL" id="WHUW01000095">
    <property type="protein sequence ID" value="KAF8425397.1"/>
    <property type="molecule type" value="Genomic_DNA"/>
</dbReference>